<comment type="caution">
    <text evidence="2">The sequence shown here is derived from an EMBL/GenBank/DDBJ whole genome shotgun (WGS) entry which is preliminary data.</text>
</comment>
<feature type="compositionally biased region" description="Basic residues" evidence="1">
    <location>
        <begin position="136"/>
        <end position="145"/>
    </location>
</feature>
<sequence length="542" mass="61993">MRCQIDHYFPSSLLTFSLSLSSSPQANLAPSPFFHSTSEVDFFALYHPAFMMHSFPLLVVLLPSINPLLIPANKLPAEAATKGDAPPAEPTTPIKQAGSLELARPKKLSRQAEPAASEAERPVPAEGPNEAGGTCKAKKKKKKKLSRPELTRERKMSSLLNPSYRQLKGREQRSSREVRERKPAILKRKKPSHLTSHLNAIACRSWLVSLQALQNLQRSRYLDQGHRWERGTVRNREKDRKKAKKKRIKNKRLFFIYLSFQNTTTRVDQPLSTRLLNQIVVFLNKTPSCSRQELNSGNWQLQNIKVTSHSQTYVASLPSCPLLNSTKIKEINSIVGMPGILKLFNRQIARHNLKCVLPGLEIYILIIAIKNSKFDKFESTQEKKNCFYHCFLFFIPFFSLDYCRGPRHIPCFLVGRAHPSHHPFRLVFRHVFFPTGSSDIRVPFRHRFCAIQCQSLTSNLTGQVFVLTMRGLENWPFRYSSIGTTIYEAKLIQYHCSSNACKEVPQHCPHHRHPHSHSDFHSSPCLEDRSDCLGRVLVRITT</sequence>
<accession>A0A0L6UNL5</accession>
<feature type="compositionally biased region" description="Basic and acidic residues" evidence="1">
    <location>
        <begin position="168"/>
        <end position="182"/>
    </location>
</feature>
<evidence type="ECO:0000256" key="1">
    <source>
        <dbReference type="SAM" id="MobiDB-lite"/>
    </source>
</evidence>
<proteinExistence type="predicted"/>
<dbReference type="Proteomes" id="UP000037035">
    <property type="component" value="Unassembled WGS sequence"/>
</dbReference>
<feature type="region of interest" description="Disordered" evidence="1">
    <location>
        <begin position="79"/>
        <end position="182"/>
    </location>
</feature>
<evidence type="ECO:0000313" key="3">
    <source>
        <dbReference type="Proteomes" id="UP000037035"/>
    </source>
</evidence>
<name>A0A0L6UNL5_9BASI</name>
<gene>
    <name evidence="2" type="ORF">VP01_457g7</name>
</gene>
<organism evidence="2 3">
    <name type="scientific">Puccinia sorghi</name>
    <dbReference type="NCBI Taxonomy" id="27349"/>
    <lineage>
        <taxon>Eukaryota</taxon>
        <taxon>Fungi</taxon>
        <taxon>Dikarya</taxon>
        <taxon>Basidiomycota</taxon>
        <taxon>Pucciniomycotina</taxon>
        <taxon>Pucciniomycetes</taxon>
        <taxon>Pucciniales</taxon>
        <taxon>Pucciniaceae</taxon>
        <taxon>Puccinia</taxon>
    </lineage>
</organism>
<dbReference type="AlphaFoldDB" id="A0A0L6UNL5"/>
<dbReference type="EMBL" id="LAVV01009701">
    <property type="protein sequence ID" value="KNZ50138.1"/>
    <property type="molecule type" value="Genomic_DNA"/>
</dbReference>
<feature type="compositionally biased region" description="Basic and acidic residues" evidence="1">
    <location>
        <begin position="146"/>
        <end position="156"/>
    </location>
</feature>
<evidence type="ECO:0000313" key="2">
    <source>
        <dbReference type="EMBL" id="KNZ50138.1"/>
    </source>
</evidence>
<reference evidence="2" key="1">
    <citation type="submission" date="2015-08" db="EMBL/GenBank/DDBJ databases">
        <title>Next Generation Sequencing and Analysis of the Genome of Puccinia sorghi L Schw, the Causal Agent of Maize Common Rust.</title>
        <authorList>
            <person name="Rochi L."/>
            <person name="Burguener G."/>
            <person name="Darino M."/>
            <person name="Turjanski A."/>
            <person name="Kreff E."/>
            <person name="Dieguez M.J."/>
            <person name="Sacco F."/>
        </authorList>
    </citation>
    <scope>NUCLEOTIDE SEQUENCE [LARGE SCALE GENOMIC DNA]</scope>
    <source>
        <strain evidence="2">RO10H11247</strain>
    </source>
</reference>
<dbReference type="VEuPathDB" id="FungiDB:VP01_457g7"/>
<keyword evidence="3" id="KW-1185">Reference proteome</keyword>
<protein>
    <submittedName>
        <fullName evidence="2">Uncharacterized protein</fullName>
    </submittedName>
</protein>